<dbReference type="GO" id="GO:0016705">
    <property type="term" value="F:oxidoreductase activity, acting on paired donors, with incorporation or reduction of molecular oxygen"/>
    <property type="evidence" value="ECO:0007669"/>
    <property type="project" value="InterPro"/>
</dbReference>
<evidence type="ECO:0000256" key="1">
    <source>
        <dbReference type="ARBA" id="ARBA00001971"/>
    </source>
</evidence>
<dbReference type="AlphaFoldDB" id="A0A6A7CB09"/>
<dbReference type="InterPro" id="IPR050121">
    <property type="entry name" value="Cytochrome_P450_monoxygenase"/>
</dbReference>
<evidence type="ECO:0000256" key="2">
    <source>
        <dbReference type="ARBA" id="ARBA00010617"/>
    </source>
</evidence>
<organism evidence="8 9">
    <name type="scientific">Piedraia hortae CBS 480.64</name>
    <dbReference type="NCBI Taxonomy" id="1314780"/>
    <lineage>
        <taxon>Eukaryota</taxon>
        <taxon>Fungi</taxon>
        <taxon>Dikarya</taxon>
        <taxon>Ascomycota</taxon>
        <taxon>Pezizomycotina</taxon>
        <taxon>Dothideomycetes</taxon>
        <taxon>Dothideomycetidae</taxon>
        <taxon>Capnodiales</taxon>
        <taxon>Piedraiaceae</taxon>
        <taxon>Piedraia</taxon>
    </lineage>
</organism>
<comment type="cofactor">
    <cofactor evidence="1 5">
        <name>heme</name>
        <dbReference type="ChEBI" id="CHEBI:30413"/>
    </cofactor>
</comment>
<dbReference type="InterPro" id="IPR001128">
    <property type="entry name" value="Cyt_P450"/>
</dbReference>
<dbReference type="PROSITE" id="PS00086">
    <property type="entry name" value="CYTOCHROME_P450"/>
    <property type="match status" value="1"/>
</dbReference>
<reference evidence="8" key="1">
    <citation type="journal article" date="2020" name="Stud. Mycol.">
        <title>101 Dothideomycetes genomes: a test case for predicting lifestyles and emergence of pathogens.</title>
        <authorList>
            <person name="Haridas S."/>
            <person name="Albert R."/>
            <person name="Binder M."/>
            <person name="Bloem J."/>
            <person name="Labutti K."/>
            <person name="Salamov A."/>
            <person name="Andreopoulos B."/>
            <person name="Baker S."/>
            <person name="Barry K."/>
            <person name="Bills G."/>
            <person name="Bluhm B."/>
            <person name="Cannon C."/>
            <person name="Castanera R."/>
            <person name="Culley D."/>
            <person name="Daum C."/>
            <person name="Ezra D."/>
            <person name="Gonzalez J."/>
            <person name="Henrissat B."/>
            <person name="Kuo A."/>
            <person name="Liang C."/>
            <person name="Lipzen A."/>
            <person name="Lutzoni F."/>
            <person name="Magnuson J."/>
            <person name="Mondo S."/>
            <person name="Nolan M."/>
            <person name="Ohm R."/>
            <person name="Pangilinan J."/>
            <person name="Park H.-J."/>
            <person name="Ramirez L."/>
            <person name="Alfaro M."/>
            <person name="Sun H."/>
            <person name="Tritt A."/>
            <person name="Yoshinaga Y."/>
            <person name="Zwiers L.-H."/>
            <person name="Turgeon B."/>
            <person name="Goodwin S."/>
            <person name="Spatafora J."/>
            <person name="Crous P."/>
            <person name="Grigoriev I."/>
        </authorList>
    </citation>
    <scope>NUCLEOTIDE SEQUENCE</scope>
    <source>
        <strain evidence="8">CBS 480.64</strain>
    </source>
</reference>
<gene>
    <name evidence="8" type="ORF">K470DRAFT_209167</name>
</gene>
<keyword evidence="4 5" id="KW-0408">Iron</keyword>
<keyword evidence="5 6" id="KW-0349">Heme</keyword>
<sequence>MTLIIWLIVVAALLVVHLIVNKRNKGLSQYPGPALAGYTNLWRFFSALGRQTEQIHVALHRKHGDIVRLGPNALSFADPACIPSIYGLNKGMIKSDFYPVQQAVSKGERLQSLFSTQDEAYHARYKRCINAAFSMTTIVQYESLVDSTLKVFMRETDRRYASTGAECDLSTWMQYFAFDVVGELTWSKRIGFLERGEDVDGIISFLGKFLAYASPVGQMPWLDKIWLKNPLRLYLQKLGISTTVFAITRFALERESERAAKQPSSSQRDLLSKFHSAQHAHPTIMTDSQVLASCTSMIFAGSETTAISLCAVFYHLLKHSNCYTKLQHELDSTPTSHIVSWSQAQSLTYLDAVIRESFRLHPAAGLTLERIVPPCGADINGTFIPGGTIVGCNAWVLHRRPEVFGEDVDSFRPERWLDVPPTQLNKMKAAMFQFGAGGRTCLGRHVSLLEIYKLVPTLMRSYDLEMVSEGKCVNNWFVKRAGFRVKFKKRWLE</sequence>
<dbReference type="GO" id="GO:0020037">
    <property type="term" value="F:heme binding"/>
    <property type="evidence" value="ECO:0007669"/>
    <property type="project" value="InterPro"/>
</dbReference>
<feature type="chain" id="PRO_5025564355" evidence="7">
    <location>
        <begin position="19"/>
        <end position="493"/>
    </location>
</feature>
<evidence type="ECO:0000256" key="3">
    <source>
        <dbReference type="ARBA" id="ARBA00022723"/>
    </source>
</evidence>
<feature type="signal peptide" evidence="7">
    <location>
        <begin position="1"/>
        <end position="18"/>
    </location>
</feature>
<dbReference type="OrthoDB" id="3934656at2759"/>
<keyword evidence="9" id="KW-1185">Reference proteome</keyword>
<evidence type="ECO:0000313" key="8">
    <source>
        <dbReference type="EMBL" id="KAF2864175.1"/>
    </source>
</evidence>
<comment type="similarity">
    <text evidence="2 6">Belongs to the cytochrome P450 family.</text>
</comment>
<evidence type="ECO:0000256" key="5">
    <source>
        <dbReference type="PIRSR" id="PIRSR602401-1"/>
    </source>
</evidence>
<dbReference type="GO" id="GO:0004497">
    <property type="term" value="F:monooxygenase activity"/>
    <property type="evidence" value="ECO:0007669"/>
    <property type="project" value="UniProtKB-KW"/>
</dbReference>
<dbReference type="Pfam" id="PF00067">
    <property type="entry name" value="p450"/>
    <property type="match status" value="1"/>
</dbReference>
<dbReference type="Proteomes" id="UP000799421">
    <property type="component" value="Unassembled WGS sequence"/>
</dbReference>
<dbReference type="GO" id="GO:0005506">
    <property type="term" value="F:iron ion binding"/>
    <property type="evidence" value="ECO:0007669"/>
    <property type="project" value="InterPro"/>
</dbReference>
<dbReference type="PRINTS" id="PR00463">
    <property type="entry name" value="EP450I"/>
</dbReference>
<dbReference type="SUPFAM" id="SSF48264">
    <property type="entry name" value="Cytochrome P450"/>
    <property type="match status" value="1"/>
</dbReference>
<evidence type="ECO:0000313" key="9">
    <source>
        <dbReference type="Proteomes" id="UP000799421"/>
    </source>
</evidence>
<dbReference type="PANTHER" id="PTHR24305:SF232">
    <property type="entry name" value="P450, PUTATIVE (EUROFUNG)-RELATED"/>
    <property type="match status" value="1"/>
</dbReference>
<evidence type="ECO:0000256" key="7">
    <source>
        <dbReference type="SAM" id="SignalP"/>
    </source>
</evidence>
<dbReference type="InterPro" id="IPR017972">
    <property type="entry name" value="Cyt_P450_CS"/>
</dbReference>
<dbReference type="PRINTS" id="PR00385">
    <property type="entry name" value="P450"/>
</dbReference>
<keyword evidence="6" id="KW-0560">Oxidoreductase</keyword>
<dbReference type="FunFam" id="1.10.630.10:FF:000050">
    <property type="entry name" value="Cytochrome P450 monooxygenase"/>
    <property type="match status" value="1"/>
</dbReference>
<evidence type="ECO:0000256" key="6">
    <source>
        <dbReference type="RuleBase" id="RU000461"/>
    </source>
</evidence>
<dbReference type="Gene3D" id="1.10.630.10">
    <property type="entry name" value="Cytochrome P450"/>
    <property type="match status" value="1"/>
</dbReference>
<keyword evidence="6" id="KW-0503">Monooxygenase</keyword>
<proteinExistence type="inferred from homology"/>
<keyword evidence="3 5" id="KW-0479">Metal-binding</keyword>
<protein>
    <submittedName>
        <fullName evidence="8">Cytochrome protein</fullName>
    </submittedName>
</protein>
<keyword evidence="7" id="KW-0732">Signal</keyword>
<accession>A0A6A7CB09</accession>
<evidence type="ECO:0000256" key="4">
    <source>
        <dbReference type="ARBA" id="ARBA00023004"/>
    </source>
</evidence>
<dbReference type="InterPro" id="IPR036396">
    <property type="entry name" value="Cyt_P450_sf"/>
</dbReference>
<feature type="binding site" description="axial binding residue" evidence="5">
    <location>
        <position position="441"/>
    </location>
    <ligand>
        <name>heme</name>
        <dbReference type="ChEBI" id="CHEBI:30413"/>
    </ligand>
    <ligandPart>
        <name>Fe</name>
        <dbReference type="ChEBI" id="CHEBI:18248"/>
    </ligandPart>
</feature>
<dbReference type="InterPro" id="IPR002401">
    <property type="entry name" value="Cyt_P450_E_grp-I"/>
</dbReference>
<name>A0A6A7CB09_9PEZI</name>
<dbReference type="PANTHER" id="PTHR24305">
    <property type="entry name" value="CYTOCHROME P450"/>
    <property type="match status" value="1"/>
</dbReference>
<dbReference type="CDD" id="cd11060">
    <property type="entry name" value="CYP57A1-like"/>
    <property type="match status" value="1"/>
</dbReference>
<dbReference type="EMBL" id="MU005958">
    <property type="protein sequence ID" value="KAF2864175.1"/>
    <property type="molecule type" value="Genomic_DNA"/>
</dbReference>